<reference evidence="2 3" key="1">
    <citation type="journal article" date="2013" name="J. Biotechnol.">
        <title>Establishment and interpretation of the genome sequence of the phytopathogenic fungus Rhizoctonia solani AG1-IB isolate 7/3/14.</title>
        <authorList>
            <person name="Wibberg D.W."/>
            <person name="Jelonek L.J."/>
            <person name="Rupp O.R."/>
            <person name="Hennig M.H."/>
            <person name="Eikmeyer F.E."/>
            <person name="Goesmann A.G."/>
            <person name="Hartmann A.H."/>
            <person name="Borriss R.B."/>
            <person name="Grosch R.G."/>
            <person name="Puehler A.P."/>
            <person name="Schlueter A.S."/>
        </authorList>
    </citation>
    <scope>NUCLEOTIDE SEQUENCE [LARGE SCALE GENOMIC DNA]</scope>
    <source>
        <strain evidence="3">AG1-IB / isolate 7/3/14</strain>
    </source>
</reference>
<organism evidence="2 3">
    <name type="scientific">Thanatephorus cucumeris (strain AG1-IB / isolate 7/3/14)</name>
    <name type="common">Lettuce bottom rot fungus</name>
    <name type="synonym">Rhizoctonia solani</name>
    <dbReference type="NCBI Taxonomy" id="1108050"/>
    <lineage>
        <taxon>Eukaryota</taxon>
        <taxon>Fungi</taxon>
        <taxon>Dikarya</taxon>
        <taxon>Basidiomycota</taxon>
        <taxon>Agaricomycotina</taxon>
        <taxon>Agaricomycetes</taxon>
        <taxon>Cantharellales</taxon>
        <taxon>Ceratobasidiaceae</taxon>
        <taxon>Rhizoctonia</taxon>
        <taxon>Rhizoctonia solani AG-1</taxon>
    </lineage>
</organism>
<feature type="region of interest" description="Disordered" evidence="1">
    <location>
        <begin position="90"/>
        <end position="123"/>
    </location>
</feature>
<dbReference type="EMBL" id="HF546977">
    <property type="protein sequence ID" value="CCO27466.1"/>
    <property type="molecule type" value="Genomic_DNA"/>
</dbReference>
<feature type="compositionally biased region" description="Polar residues" evidence="1">
    <location>
        <begin position="101"/>
        <end position="116"/>
    </location>
</feature>
<evidence type="ECO:0000313" key="3">
    <source>
        <dbReference type="Proteomes" id="UP000012065"/>
    </source>
</evidence>
<evidence type="ECO:0000313" key="2">
    <source>
        <dbReference type="EMBL" id="CCO27466.1"/>
    </source>
</evidence>
<evidence type="ECO:0000256" key="1">
    <source>
        <dbReference type="SAM" id="MobiDB-lite"/>
    </source>
</evidence>
<dbReference type="AlphaFoldDB" id="M5BL32"/>
<keyword evidence="2" id="KW-0496">Mitochondrion</keyword>
<feature type="compositionally biased region" description="Low complexity" evidence="1">
    <location>
        <begin position="90"/>
        <end position="100"/>
    </location>
</feature>
<proteinExistence type="predicted"/>
<gene>
    <name evidence="2" type="ORF">BN14_13043</name>
</gene>
<sequence>MFLSISFEIIQNEYLNTILDFLILTDKFCYILRYINILFKTIMLNILNTKNLLILSASLTICYMFSIPVGEYMNSMESIMGQESLPEENLINSNEENLQSPTGEQSPNLSDSQIDNSGEAHLP</sequence>
<name>M5BL32_THACB</name>
<protein>
    <submittedName>
        <fullName evidence="2">Uncharacterized protein</fullName>
    </submittedName>
</protein>
<accession>M5BL32</accession>
<dbReference type="Proteomes" id="UP000012065">
    <property type="component" value="Mitochondrion MT"/>
</dbReference>
<geneLocation type="mitochondrion" evidence="2"/>